<dbReference type="PANTHER" id="PTHR19384:SF17">
    <property type="entry name" value="NADPH--CYTOCHROME P450 REDUCTASE"/>
    <property type="match status" value="1"/>
</dbReference>
<dbReference type="Gene3D" id="1.20.990.10">
    <property type="entry name" value="NADPH-cytochrome p450 Reductase, Chain A, domain 3"/>
    <property type="match status" value="1"/>
</dbReference>
<dbReference type="Gene3D" id="2.40.30.10">
    <property type="entry name" value="Translation factors"/>
    <property type="match status" value="1"/>
</dbReference>
<dbReference type="RefSeq" id="XP_028873670.1">
    <property type="nucleotide sequence ID" value="XM_029018443.1"/>
</dbReference>
<keyword evidence="11" id="KW-1185">Reference proteome</keyword>
<dbReference type="Gene3D" id="3.40.50.80">
    <property type="entry name" value="Nucleotide-binding domain of ferredoxin-NADP reductase (FNR) module"/>
    <property type="match status" value="1"/>
</dbReference>
<dbReference type="SUPFAM" id="SSF52218">
    <property type="entry name" value="Flavoproteins"/>
    <property type="match status" value="1"/>
</dbReference>
<dbReference type="GO" id="GO:0010181">
    <property type="term" value="F:FMN binding"/>
    <property type="evidence" value="ECO:0007669"/>
    <property type="project" value="InterPro"/>
</dbReference>
<evidence type="ECO:0000313" key="10">
    <source>
        <dbReference type="EMBL" id="OII72098.1"/>
    </source>
</evidence>
<dbReference type="InterPro" id="IPR008254">
    <property type="entry name" value="Flavodoxin/NO_synth"/>
</dbReference>
<evidence type="ECO:0000313" key="11">
    <source>
        <dbReference type="Proteomes" id="UP000186176"/>
    </source>
</evidence>
<dbReference type="SUPFAM" id="SSF52343">
    <property type="entry name" value="Ferredoxin reductase-like, C-terminal NADP-linked domain"/>
    <property type="match status" value="1"/>
</dbReference>
<name>A0A1J4MCY5_9CRYT</name>
<evidence type="ECO:0000256" key="8">
    <source>
        <dbReference type="ARBA" id="ARBA00023797"/>
    </source>
</evidence>
<sequence length="652" mass="74708">MLFFLKNKLLNCLSIFNISVGLFLVLKRLAKQNANYIEDNVPINFSIFYSTETGNSRKISELLKSLLDKLGIDSHVLEINSIFDFDVSSYKKNSVLIFVISTCGNGSFPASSRKYVRYLSKMIRSGNEIFLGTKYTIIGLGSSIYEYSFNSAANKLDKFISLLGGEKYCEIALLDEVNGNELDFKIWWKKTFLAKLGVSDFKEQSELYFSNIETRKKDNFICKLRNANEASSQINSLSGNCHISENYFKLLEFWPINRKLLCESKAIDDVDRQIFNLQLKLPDGTNYKTFDIIDILPPNDDETVIFFSNKVLGMQSIEDLKNTIVDFAPVNDILKSIKVPFPNNCSLMHVLKYYFDLMSLPTHTVILQFTPYLNKNEGEFISNKDSFNEIKDLYKFSFPLFIDKYMKSLVPIPIESFIKFNGIRQNLRSYSISSSSLCSPSTIDLTISTCIKGYVPVSLHEVNRNRGNKSNVKKYIKGLCSSFLFEFDLNLPVLGTIRSSSLNINDITSPILMFSHGSGIAPIRALLHERKYILMKDKKPKNPAYLFYGCRTENEIIYKDELEELKSMGALTEVFFALSKSQEKHVNDIISHYKNLLLEIVDRNDSIIYICGKKNFVLGIKNEIASIISDHRPKNVIRKIFAKNRIFLESWN</sequence>
<evidence type="ECO:0000256" key="7">
    <source>
        <dbReference type="ARBA" id="ARBA00023002"/>
    </source>
</evidence>
<dbReference type="SMR" id="A0A1J4MCY5"/>
<gene>
    <name evidence="10" type="ORF">cubi_01431</name>
</gene>
<dbReference type="PRINTS" id="PR00369">
    <property type="entry name" value="FLAVODOXIN"/>
</dbReference>
<evidence type="ECO:0000256" key="4">
    <source>
        <dbReference type="ARBA" id="ARBA00022643"/>
    </source>
</evidence>
<dbReference type="PROSITE" id="PS50902">
    <property type="entry name" value="FLAVODOXIN_LIKE"/>
    <property type="match status" value="1"/>
</dbReference>
<dbReference type="GO" id="GO:0005829">
    <property type="term" value="C:cytosol"/>
    <property type="evidence" value="ECO:0007669"/>
    <property type="project" value="TreeGrafter"/>
</dbReference>
<evidence type="ECO:0000256" key="6">
    <source>
        <dbReference type="ARBA" id="ARBA00022857"/>
    </source>
</evidence>
<comment type="cofactor">
    <cofactor evidence="1">
        <name>FMN</name>
        <dbReference type="ChEBI" id="CHEBI:58210"/>
    </cofactor>
</comment>
<dbReference type="InterPro" id="IPR023173">
    <property type="entry name" value="NADPH_Cyt_P450_Rdtase_alpha"/>
</dbReference>
<dbReference type="OrthoDB" id="1688044at2759"/>
<dbReference type="PANTHER" id="PTHR19384">
    <property type="entry name" value="NITRIC OXIDE SYNTHASE-RELATED"/>
    <property type="match status" value="1"/>
</dbReference>
<dbReference type="GeneID" id="39978222"/>
<dbReference type="GO" id="GO:0050660">
    <property type="term" value="F:flavin adenine dinucleotide binding"/>
    <property type="evidence" value="ECO:0007669"/>
    <property type="project" value="TreeGrafter"/>
</dbReference>
<dbReference type="InterPro" id="IPR029039">
    <property type="entry name" value="Flavoprotein-like_sf"/>
</dbReference>
<dbReference type="InterPro" id="IPR001433">
    <property type="entry name" value="OxRdtase_FAD/NAD-bd"/>
</dbReference>
<reference evidence="10 11" key="1">
    <citation type="submission" date="2016-10" db="EMBL/GenBank/DDBJ databases">
        <title>Reductive evolution of mitochondrial metabolism and differential evolution of invasion-related proteins in Cryptosporidium.</title>
        <authorList>
            <person name="Liu S."/>
            <person name="Roellig D.M."/>
            <person name="Guo Y."/>
            <person name="Li N."/>
            <person name="Frace M.A."/>
            <person name="Tang K."/>
            <person name="Zhang L."/>
            <person name="Feng Y."/>
            <person name="Xiao L."/>
        </authorList>
    </citation>
    <scope>NUCLEOTIDE SEQUENCE [LARGE SCALE GENOMIC DNA]</scope>
    <source>
        <strain evidence="10">39726</strain>
    </source>
</reference>
<keyword evidence="5" id="KW-0274">FAD</keyword>
<dbReference type="InterPro" id="IPR017938">
    <property type="entry name" value="Riboflavin_synthase-like_b-brl"/>
</dbReference>
<dbReference type="EC" id="1.6.2.4" evidence="8"/>
<dbReference type="GO" id="GO:0003958">
    <property type="term" value="F:NADPH-hemoprotein reductase activity"/>
    <property type="evidence" value="ECO:0007669"/>
    <property type="project" value="UniProtKB-EC"/>
</dbReference>
<protein>
    <recommendedName>
        <fullName evidence="8">NADPH--hemoprotein reductase</fullName>
        <ecNumber evidence="8">1.6.2.4</ecNumber>
    </recommendedName>
</protein>
<dbReference type="AlphaFoldDB" id="A0A1J4MCY5"/>
<comment type="caution">
    <text evidence="10">The sequence shown here is derived from an EMBL/GenBank/DDBJ whole genome shotgun (WGS) entry which is preliminary data.</text>
</comment>
<evidence type="ECO:0000256" key="1">
    <source>
        <dbReference type="ARBA" id="ARBA00001917"/>
    </source>
</evidence>
<dbReference type="Pfam" id="PF00175">
    <property type="entry name" value="NAD_binding_1"/>
    <property type="match status" value="1"/>
</dbReference>
<evidence type="ECO:0000256" key="3">
    <source>
        <dbReference type="ARBA" id="ARBA00022630"/>
    </source>
</evidence>
<proteinExistence type="predicted"/>
<organism evidence="10 11">
    <name type="scientific">Cryptosporidium ubiquitum</name>
    <dbReference type="NCBI Taxonomy" id="857276"/>
    <lineage>
        <taxon>Eukaryota</taxon>
        <taxon>Sar</taxon>
        <taxon>Alveolata</taxon>
        <taxon>Apicomplexa</taxon>
        <taxon>Conoidasida</taxon>
        <taxon>Coccidia</taxon>
        <taxon>Eucoccidiorida</taxon>
        <taxon>Eimeriorina</taxon>
        <taxon>Cryptosporidiidae</taxon>
        <taxon>Cryptosporidium</taxon>
    </lineage>
</organism>
<evidence type="ECO:0000259" key="9">
    <source>
        <dbReference type="PROSITE" id="PS50902"/>
    </source>
</evidence>
<accession>A0A1J4MCY5</accession>
<dbReference type="EMBL" id="LRBP01000025">
    <property type="protein sequence ID" value="OII72098.1"/>
    <property type="molecule type" value="Genomic_DNA"/>
</dbReference>
<keyword evidence="7" id="KW-0560">Oxidoreductase</keyword>
<evidence type="ECO:0000256" key="5">
    <source>
        <dbReference type="ARBA" id="ARBA00022827"/>
    </source>
</evidence>
<keyword evidence="3" id="KW-0285">Flavoprotein</keyword>
<dbReference type="PRINTS" id="PR00371">
    <property type="entry name" value="FPNCR"/>
</dbReference>
<feature type="domain" description="Flavodoxin-like" evidence="9">
    <location>
        <begin position="45"/>
        <end position="192"/>
    </location>
</feature>
<evidence type="ECO:0000256" key="2">
    <source>
        <dbReference type="ARBA" id="ARBA00001974"/>
    </source>
</evidence>
<dbReference type="InterPro" id="IPR001709">
    <property type="entry name" value="Flavoprot_Pyr_Nucl_cyt_Rdtase"/>
</dbReference>
<keyword evidence="4" id="KW-0288">FMN</keyword>
<dbReference type="InterPro" id="IPR039261">
    <property type="entry name" value="FNR_nucleotide-bd"/>
</dbReference>
<dbReference type="Pfam" id="PF00258">
    <property type="entry name" value="Flavodoxin_1"/>
    <property type="match status" value="1"/>
</dbReference>
<dbReference type="Pfam" id="PF00667">
    <property type="entry name" value="FAD_binding_1"/>
    <property type="match status" value="1"/>
</dbReference>
<dbReference type="VEuPathDB" id="CryptoDB:cubi_01431"/>
<dbReference type="Gene3D" id="3.40.50.360">
    <property type="match status" value="1"/>
</dbReference>
<dbReference type="InterPro" id="IPR001094">
    <property type="entry name" value="Flavdoxin-like"/>
</dbReference>
<keyword evidence="6" id="KW-0521">NADP</keyword>
<comment type="cofactor">
    <cofactor evidence="2">
        <name>FAD</name>
        <dbReference type="ChEBI" id="CHEBI:57692"/>
    </cofactor>
</comment>
<dbReference type="InterPro" id="IPR003097">
    <property type="entry name" value="CysJ-like_FAD-binding"/>
</dbReference>
<dbReference type="SUPFAM" id="SSF63380">
    <property type="entry name" value="Riboflavin synthase domain-like"/>
    <property type="match status" value="1"/>
</dbReference>
<dbReference type="Proteomes" id="UP000186176">
    <property type="component" value="Unassembled WGS sequence"/>
</dbReference>